<keyword evidence="1" id="KW-0812">Transmembrane</keyword>
<evidence type="ECO:0000256" key="1">
    <source>
        <dbReference type="SAM" id="Phobius"/>
    </source>
</evidence>
<dbReference type="AlphaFoldDB" id="A0A067E8H3"/>
<dbReference type="EMBL" id="KK785173">
    <property type="protein sequence ID" value="KDO47537.1"/>
    <property type="molecule type" value="Genomic_DNA"/>
</dbReference>
<feature type="transmembrane region" description="Helical" evidence="1">
    <location>
        <begin position="25"/>
        <end position="45"/>
    </location>
</feature>
<protein>
    <submittedName>
        <fullName evidence="2">Uncharacterized protein</fullName>
    </submittedName>
</protein>
<name>A0A067E8H3_CITSI</name>
<keyword evidence="3" id="KW-1185">Reference proteome</keyword>
<evidence type="ECO:0000313" key="3">
    <source>
        <dbReference type="Proteomes" id="UP000027120"/>
    </source>
</evidence>
<dbReference type="Proteomes" id="UP000027120">
    <property type="component" value="Unassembled WGS sequence"/>
</dbReference>
<keyword evidence="1" id="KW-0472">Membrane</keyword>
<gene>
    <name evidence="2" type="ORF">CISIN_1g033362mg</name>
</gene>
<feature type="transmembrane region" description="Helical" evidence="1">
    <location>
        <begin position="66"/>
        <end position="88"/>
    </location>
</feature>
<keyword evidence="1" id="KW-1133">Transmembrane helix</keyword>
<evidence type="ECO:0000313" key="2">
    <source>
        <dbReference type="EMBL" id="KDO47537.1"/>
    </source>
</evidence>
<sequence>MATSMVAIATTTATALFQICFNSFVAKLFLIFASLLVITCQLRAISNDHYPQLDLSFLNNDKDDQIVSLISFYFLLYHSFVLSFYYFVTPALLSIAFLLSPYTIKLCIFNTFSFLPFFILF</sequence>
<reference evidence="2 3" key="1">
    <citation type="submission" date="2014-04" db="EMBL/GenBank/DDBJ databases">
        <authorList>
            <consortium name="International Citrus Genome Consortium"/>
            <person name="Gmitter F."/>
            <person name="Chen C."/>
            <person name="Farmerie W."/>
            <person name="Harkins T."/>
            <person name="Desany B."/>
            <person name="Mohiuddin M."/>
            <person name="Kodira C."/>
            <person name="Borodovsky M."/>
            <person name="Lomsadze A."/>
            <person name="Burns P."/>
            <person name="Jenkins J."/>
            <person name="Prochnik S."/>
            <person name="Shu S."/>
            <person name="Chapman J."/>
            <person name="Pitluck S."/>
            <person name="Schmutz J."/>
            <person name="Rokhsar D."/>
        </authorList>
    </citation>
    <scope>NUCLEOTIDE SEQUENCE</scope>
</reference>
<accession>A0A067E8H3</accession>
<organism evidence="2 3">
    <name type="scientific">Citrus sinensis</name>
    <name type="common">Sweet orange</name>
    <name type="synonym">Citrus aurantium var. sinensis</name>
    <dbReference type="NCBI Taxonomy" id="2711"/>
    <lineage>
        <taxon>Eukaryota</taxon>
        <taxon>Viridiplantae</taxon>
        <taxon>Streptophyta</taxon>
        <taxon>Embryophyta</taxon>
        <taxon>Tracheophyta</taxon>
        <taxon>Spermatophyta</taxon>
        <taxon>Magnoliopsida</taxon>
        <taxon>eudicotyledons</taxon>
        <taxon>Gunneridae</taxon>
        <taxon>Pentapetalae</taxon>
        <taxon>rosids</taxon>
        <taxon>malvids</taxon>
        <taxon>Sapindales</taxon>
        <taxon>Rutaceae</taxon>
        <taxon>Aurantioideae</taxon>
        <taxon>Citrus</taxon>
    </lineage>
</organism>
<dbReference type="SMR" id="A0A067E8H3"/>
<proteinExistence type="predicted"/>
<feature type="transmembrane region" description="Helical" evidence="1">
    <location>
        <begin position="94"/>
        <end position="120"/>
    </location>
</feature>